<accession>A0A846RN48</accession>
<reference evidence="1 2" key="1">
    <citation type="submission" date="2020-03" db="EMBL/GenBank/DDBJ databases">
        <title>Sequencing the genomes of 1000 actinobacteria strains.</title>
        <authorList>
            <person name="Klenk H.-P."/>
        </authorList>
    </citation>
    <scope>NUCLEOTIDE SEQUENCE [LARGE SCALE GENOMIC DNA]</scope>
    <source>
        <strain evidence="1 2">DSM 16403</strain>
    </source>
</reference>
<evidence type="ECO:0000313" key="2">
    <source>
        <dbReference type="Proteomes" id="UP000547458"/>
    </source>
</evidence>
<name>A0A846RN48_9MICC</name>
<comment type="caution">
    <text evidence="1">The sequence shown here is derived from an EMBL/GenBank/DDBJ whole genome shotgun (WGS) entry which is preliminary data.</text>
</comment>
<organism evidence="1 2">
    <name type="scientific">Arthrobacter pigmenti</name>
    <dbReference type="NCBI Taxonomy" id="271432"/>
    <lineage>
        <taxon>Bacteria</taxon>
        <taxon>Bacillati</taxon>
        <taxon>Actinomycetota</taxon>
        <taxon>Actinomycetes</taxon>
        <taxon>Micrococcales</taxon>
        <taxon>Micrococcaceae</taxon>
        <taxon>Arthrobacter</taxon>
    </lineage>
</organism>
<keyword evidence="2" id="KW-1185">Reference proteome</keyword>
<protein>
    <submittedName>
        <fullName evidence="1">Uncharacterized protein</fullName>
    </submittedName>
</protein>
<dbReference type="EMBL" id="JAATJL010000001">
    <property type="protein sequence ID" value="NJC22042.1"/>
    <property type="molecule type" value="Genomic_DNA"/>
</dbReference>
<evidence type="ECO:0000313" key="1">
    <source>
        <dbReference type="EMBL" id="NJC22042.1"/>
    </source>
</evidence>
<proteinExistence type="predicted"/>
<dbReference type="AlphaFoldDB" id="A0A846RN48"/>
<gene>
    <name evidence="1" type="ORF">BJ994_001118</name>
</gene>
<dbReference type="Proteomes" id="UP000547458">
    <property type="component" value="Unassembled WGS sequence"/>
</dbReference>
<sequence>MRLNAVYILIPRTSAKGHRLEKIYDGQEVALSELHSFRLLELERMAGATIWTISQFGKAFYNWTQSYQLTRRVTSFGPPPVRRFRP</sequence>